<dbReference type="InterPro" id="IPR004839">
    <property type="entry name" value="Aminotransferase_I/II_large"/>
</dbReference>
<accession>A0ABY8H694</accession>
<dbReference type="InterPro" id="IPR004838">
    <property type="entry name" value="NHTrfase_class1_PyrdxlP-BS"/>
</dbReference>
<evidence type="ECO:0000256" key="3">
    <source>
        <dbReference type="ARBA" id="ARBA00022576"/>
    </source>
</evidence>
<reference evidence="8 9" key="1">
    <citation type="submission" date="2023-04" db="EMBL/GenBank/DDBJ databases">
        <title>Funneling lignin-derived compounds into biodiesel using alkali-halophilic Citricoccus sp. P2.</title>
        <authorList>
            <person name="Luo C.-B."/>
        </authorList>
    </citation>
    <scope>NUCLEOTIDE SEQUENCE [LARGE SCALE GENOMIC DNA]</scope>
    <source>
        <strain evidence="8 9">P2</strain>
    </source>
</reference>
<gene>
    <name evidence="8" type="ORF">P8192_13435</name>
</gene>
<comment type="similarity">
    <text evidence="2 6">Belongs to the class-I pyridoxal-phosphate-dependent aminotransferase family.</text>
</comment>
<name>A0ABY8H694_9MICC</name>
<dbReference type="InterPro" id="IPR015421">
    <property type="entry name" value="PyrdxlP-dep_Trfase_major"/>
</dbReference>
<dbReference type="Gene3D" id="3.40.640.10">
    <property type="entry name" value="Type I PLP-dependent aspartate aminotransferase-like (Major domain)"/>
    <property type="match status" value="1"/>
</dbReference>
<keyword evidence="5" id="KW-0663">Pyridoxal phosphate</keyword>
<dbReference type="Pfam" id="PF00155">
    <property type="entry name" value="Aminotran_1_2"/>
    <property type="match status" value="1"/>
</dbReference>
<evidence type="ECO:0000256" key="2">
    <source>
        <dbReference type="ARBA" id="ARBA00007441"/>
    </source>
</evidence>
<dbReference type="SUPFAM" id="SSF53383">
    <property type="entry name" value="PLP-dependent transferases"/>
    <property type="match status" value="1"/>
</dbReference>
<evidence type="ECO:0000313" key="8">
    <source>
        <dbReference type="EMBL" id="WFP16364.1"/>
    </source>
</evidence>
<evidence type="ECO:0000313" key="9">
    <source>
        <dbReference type="Proteomes" id="UP001219037"/>
    </source>
</evidence>
<evidence type="ECO:0000256" key="5">
    <source>
        <dbReference type="ARBA" id="ARBA00022898"/>
    </source>
</evidence>
<dbReference type="CDD" id="cd00609">
    <property type="entry name" value="AAT_like"/>
    <property type="match status" value="1"/>
</dbReference>
<dbReference type="GO" id="GO:0008483">
    <property type="term" value="F:transaminase activity"/>
    <property type="evidence" value="ECO:0007669"/>
    <property type="project" value="UniProtKB-KW"/>
</dbReference>
<evidence type="ECO:0000256" key="6">
    <source>
        <dbReference type="RuleBase" id="RU000481"/>
    </source>
</evidence>
<proteinExistence type="inferred from homology"/>
<protein>
    <recommendedName>
        <fullName evidence="6">Aminotransferase</fullName>
        <ecNumber evidence="6">2.6.1.-</ecNumber>
    </recommendedName>
</protein>
<dbReference type="PANTHER" id="PTHR46383">
    <property type="entry name" value="ASPARTATE AMINOTRANSFERASE"/>
    <property type="match status" value="1"/>
</dbReference>
<evidence type="ECO:0000256" key="1">
    <source>
        <dbReference type="ARBA" id="ARBA00001933"/>
    </source>
</evidence>
<dbReference type="Proteomes" id="UP001219037">
    <property type="component" value="Chromosome"/>
</dbReference>
<dbReference type="EC" id="2.6.1.-" evidence="6"/>
<organism evidence="8 9">
    <name type="scientific">Citricoccus muralis</name>
    <dbReference type="NCBI Taxonomy" id="169134"/>
    <lineage>
        <taxon>Bacteria</taxon>
        <taxon>Bacillati</taxon>
        <taxon>Actinomycetota</taxon>
        <taxon>Actinomycetes</taxon>
        <taxon>Micrococcales</taxon>
        <taxon>Micrococcaceae</taxon>
        <taxon>Citricoccus</taxon>
    </lineage>
</organism>
<dbReference type="RefSeq" id="WP_278157509.1">
    <property type="nucleotide sequence ID" value="NZ_CP121252.1"/>
</dbReference>
<keyword evidence="4 6" id="KW-0808">Transferase</keyword>
<keyword evidence="3 6" id="KW-0032">Aminotransferase</keyword>
<evidence type="ECO:0000256" key="4">
    <source>
        <dbReference type="ARBA" id="ARBA00022679"/>
    </source>
</evidence>
<comment type="cofactor">
    <cofactor evidence="1 6">
        <name>pyridoxal 5'-phosphate</name>
        <dbReference type="ChEBI" id="CHEBI:597326"/>
    </cofactor>
</comment>
<sequence length="402" mass="42558">MTGSSFRPSRRSQVPPFQVMDILGRVAELRAEGHDLVSLCAGEPGGGAPTPVNERAAAVHGAGGALNYTPVLGVQGLREAIAGHYRGWYGFDDSGAGVRAEHVAVTTGSSGAFVAAFLAAFDVGDRVAVARPGYAAYRNILTALGCDVVEVDAGAETGFQLTGAMLDRAVEEHGELAGVVVASPNNPTGTMITAENLRELTDWTSARGVRLVSDEIYHGITYTGDGRGHSAWEFGRDAIVISSFSKYWGMPGWRVGWMLMPDDLAPAVNALSGSVSLCPPAAAQYAAIEAFSPEAYAECDAQVQEFARTRSLMLEHQGSLGWTDAAPADGAFYFYARIPQDMLDRFGSSGAYCRALLEEAHVALTPGDDFDTARGNEYVRISFAAGYDAVAAGIERIIAFQK</sequence>
<keyword evidence="9" id="KW-1185">Reference proteome</keyword>
<dbReference type="EMBL" id="CP121252">
    <property type="protein sequence ID" value="WFP16364.1"/>
    <property type="molecule type" value="Genomic_DNA"/>
</dbReference>
<evidence type="ECO:0000259" key="7">
    <source>
        <dbReference type="Pfam" id="PF00155"/>
    </source>
</evidence>
<dbReference type="InterPro" id="IPR015424">
    <property type="entry name" value="PyrdxlP-dep_Trfase"/>
</dbReference>
<dbReference type="PROSITE" id="PS00105">
    <property type="entry name" value="AA_TRANSFER_CLASS_1"/>
    <property type="match status" value="1"/>
</dbReference>
<dbReference type="PANTHER" id="PTHR46383:SF2">
    <property type="entry name" value="AMINOTRANSFERASE"/>
    <property type="match status" value="1"/>
</dbReference>
<dbReference type="InterPro" id="IPR050596">
    <property type="entry name" value="AspAT/PAT-like"/>
</dbReference>
<feature type="domain" description="Aminotransferase class I/classII large" evidence="7">
    <location>
        <begin position="35"/>
        <end position="388"/>
    </location>
</feature>